<reference evidence="12" key="1">
    <citation type="submission" date="2022-01" db="EMBL/GenBank/DDBJ databases">
        <authorList>
            <person name="King R."/>
        </authorList>
    </citation>
    <scope>NUCLEOTIDE SEQUENCE</scope>
</reference>
<keyword evidence="5" id="KW-0677">Repeat</keyword>
<dbReference type="Gene3D" id="2.160.20.10">
    <property type="entry name" value="Single-stranded right-handed beta-helix, Pectin lyase-like"/>
    <property type="match status" value="1"/>
</dbReference>
<dbReference type="InterPro" id="IPR050434">
    <property type="entry name" value="Glycosyl_hydrlase_28"/>
</dbReference>
<evidence type="ECO:0000256" key="2">
    <source>
        <dbReference type="ARBA" id="ARBA00008834"/>
    </source>
</evidence>
<dbReference type="EMBL" id="OV651816">
    <property type="protein sequence ID" value="CAH1110012.1"/>
    <property type="molecule type" value="Genomic_DNA"/>
</dbReference>
<dbReference type="GO" id="GO:0004650">
    <property type="term" value="F:polygalacturonase activity"/>
    <property type="evidence" value="ECO:0007669"/>
    <property type="project" value="InterPro"/>
</dbReference>
<keyword evidence="3" id="KW-0964">Secreted</keyword>
<evidence type="ECO:0000256" key="5">
    <source>
        <dbReference type="ARBA" id="ARBA00022737"/>
    </source>
</evidence>
<dbReference type="Proteomes" id="UP001153636">
    <property type="component" value="Chromosome 4"/>
</dbReference>
<protein>
    <recommendedName>
        <fullName evidence="14">Glycoside hydrolase family 28</fullName>
    </recommendedName>
</protein>
<evidence type="ECO:0000256" key="6">
    <source>
        <dbReference type="ARBA" id="ARBA00022801"/>
    </source>
</evidence>
<evidence type="ECO:0000256" key="8">
    <source>
        <dbReference type="ARBA" id="ARBA00023295"/>
    </source>
</evidence>
<dbReference type="GO" id="GO:0005576">
    <property type="term" value="C:extracellular region"/>
    <property type="evidence" value="ECO:0007669"/>
    <property type="project" value="UniProtKB-SubCell"/>
</dbReference>
<evidence type="ECO:0000256" key="10">
    <source>
        <dbReference type="RuleBase" id="RU361169"/>
    </source>
</evidence>
<dbReference type="InterPro" id="IPR011050">
    <property type="entry name" value="Pectin_lyase_fold/virulence"/>
</dbReference>
<evidence type="ECO:0000256" key="9">
    <source>
        <dbReference type="ARBA" id="ARBA00023316"/>
    </source>
</evidence>
<keyword evidence="13" id="KW-1185">Reference proteome</keyword>
<evidence type="ECO:0000256" key="11">
    <source>
        <dbReference type="SAM" id="SignalP"/>
    </source>
</evidence>
<proteinExistence type="inferred from homology"/>
<dbReference type="PANTHER" id="PTHR31884">
    <property type="entry name" value="POLYGALACTURONASE"/>
    <property type="match status" value="1"/>
</dbReference>
<accession>A0A9P0D4B9</accession>
<organism evidence="12 13">
    <name type="scientific">Psylliodes chrysocephalus</name>
    <dbReference type="NCBI Taxonomy" id="3402493"/>
    <lineage>
        <taxon>Eukaryota</taxon>
        <taxon>Metazoa</taxon>
        <taxon>Ecdysozoa</taxon>
        <taxon>Arthropoda</taxon>
        <taxon>Hexapoda</taxon>
        <taxon>Insecta</taxon>
        <taxon>Pterygota</taxon>
        <taxon>Neoptera</taxon>
        <taxon>Endopterygota</taxon>
        <taxon>Coleoptera</taxon>
        <taxon>Polyphaga</taxon>
        <taxon>Cucujiformia</taxon>
        <taxon>Chrysomeloidea</taxon>
        <taxon>Chrysomelidae</taxon>
        <taxon>Galerucinae</taxon>
        <taxon>Alticini</taxon>
        <taxon>Psylliodes</taxon>
    </lineage>
</organism>
<keyword evidence="8 10" id="KW-0326">Glycosidase</keyword>
<evidence type="ECO:0000256" key="1">
    <source>
        <dbReference type="ARBA" id="ARBA00004613"/>
    </source>
</evidence>
<comment type="subcellular location">
    <subcellularLocation>
        <location evidence="1">Secreted</location>
    </subcellularLocation>
</comment>
<evidence type="ECO:0000256" key="3">
    <source>
        <dbReference type="ARBA" id="ARBA00022525"/>
    </source>
</evidence>
<keyword evidence="7" id="KW-0325">Glycoprotein</keyword>
<dbReference type="InterPro" id="IPR000743">
    <property type="entry name" value="Glyco_hydro_28"/>
</dbReference>
<dbReference type="AlphaFoldDB" id="A0A9P0D4B9"/>
<feature type="signal peptide" evidence="11">
    <location>
        <begin position="1"/>
        <end position="18"/>
    </location>
</feature>
<evidence type="ECO:0008006" key="14">
    <source>
        <dbReference type="Google" id="ProtNLM"/>
    </source>
</evidence>
<comment type="similarity">
    <text evidence="2 10">Belongs to the glycosyl hydrolase 28 family.</text>
</comment>
<keyword evidence="4 11" id="KW-0732">Signal</keyword>
<dbReference type="GO" id="GO:0071555">
    <property type="term" value="P:cell wall organization"/>
    <property type="evidence" value="ECO:0007669"/>
    <property type="project" value="UniProtKB-KW"/>
</dbReference>
<keyword evidence="6 10" id="KW-0378">Hydrolase</keyword>
<evidence type="ECO:0000313" key="13">
    <source>
        <dbReference type="Proteomes" id="UP001153636"/>
    </source>
</evidence>
<keyword evidence="9" id="KW-0961">Cell wall biogenesis/degradation</keyword>
<evidence type="ECO:0000256" key="4">
    <source>
        <dbReference type="ARBA" id="ARBA00022729"/>
    </source>
</evidence>
<dbReference type="SUPFAM" id="SSF51126">
    <property type="entry name" value="Pectin lyase-like"/>
    <property type="match status" value="1"/>
</dbReference>
<feature type="chain" id="PRO_5040486388" description="Glycoside hydrolase family 28" evidence="11">
    <location>
        <begin position="19"/>
        <end position="371"/>
    </location>
</feature>
<dbReference type="GO" id="GO:0045490">
    <property type="term" value="P:pectin catabolic process"/>
    <property type="evidence" value="ECO:0007669"/>
    <property type="project" value="TreeGrafter"/>
</dbReference>
<gene>
    <name evidence="12" type="ORF">PSYICH_LOCUS10387</name>
</gene>
<name>A0A9P0D4B9_9CUCU</name>
<dbReference type="InterPro" id="IPR012334">
    <property type="entry name" value="Pectin_lyas_fold"/>
</dbReference>
<evidence type="ECO:0000256" key="7">
    <source>
        <dbReference type="ARBA" id="ARBA00023180"/>
    </source>
</evidence>
<dbReference type="PANTHER" id="PTHR31884:SF9">
    <property type="entry name" value="ENDOPOLYGALACTURONASE D-RELATED"/>
    <property type="match status" value="1"/>
</dbReference>
<dbReference type="Pfam" id="PF00295">
    <property type="entry name" value="Glyco_hydro_28"/>
    <property type="match status" value="1"/>
</dbReference>
<evidence type="ECO:0000313" key="12">
    <source>
        <dbReference type="EMBL" id="CAH1110012.1"/>
    </source>
</evidence>
<dbReference type="OrthoDB" id="6709892at2759"/>
<sequence length="371" mass="40478">MLLLKLLFTLSSPLLVFAFPQTEPALNVTASCTITDYNQVASVVSSCTNIVINNLRVPANKKLLLNLREGTTLTFRGTTSFDVGTLDDWLITISGNRINVIGEKGSLIHGHGELYWDGQGGSGGRTKSKLLEINNVNNAKFQNINLKNCPMFCTGITRATDLTIDWWRADCSDGDKRGGRNTDGIGISWSKNVHISNVFIHNQDQCLYVNQGSNMFFNKIHCVNSNGICATAGFSRTSYEENTTKNISFHNCVMEGGLTGAQIIAMANGGPGEITDISFNNIVFKGVRQQGIYIQMDYGNNGHPNNNIAVQNIRYNKISGTVEPNARAVYIICGAKCKNVELSGIGISGSKVPNSCNIQPRGFKCKNNYDV</sequence>